<gene>
    <name evidence="7" type="ORF">FHY32_003995</name>
</gene>
<dbReference type="PRINTS" id="PR00420">
    <property type="entry name" value="RNGMNOXGNASE"/>
</dbReference>
<keyword evidence="4 5" id="KW-0503">Monooxygenase</keyword>
<dbReference type="PANTHER" id="PTHR46972:SF1">
    <property type="entry name" value="FAD DEPENDENT OXIDOREDUCTASE DOMAIN-CONTAINING PROTEIN"/>
    <property type="match status" value="1"/>
</dbReference>
<feature type="binding site" evidence="5">
    <location>
        <position position="114"/>
    </location>
    <ligand>
        <name>FAD</name>
        <dbReference type="ChEBI" id="CHEBI:57692"/>
    </ligand>
</feature>
<dbReference type="EMBL" id="JACHNL010000011">
    <property type="protein sequence ID" value="MBB4725592.1"/>
    <property type="molecule type" value="Genomic_DNA"/>
</dbReference>
<keyword evidence="5" id="KW-0963">Cytoplasm</keyword>
<proteinExistence type="inferred from homology"/>
<dbReference type="Proteomes" id="UP000576603">
    <property type="component" value="Unassembled WGS sequence"/>
</dbReference>
<feature type="domain" description="FAD-binding" evidence="6">
    <location>
        <begin position="15"/>
        <end position="356"/>
    </location>
</feature>
<comment type="cofactor">
    <cofactor evidence="5">
        <name>FAD</name>
        <dbReference type="ChEBI" id="CHEBI:57692"/>
    </cofactor>
</comment>
<dbReference type="GO" id="GO:0005737">
    <property type="term" value="C:cytoplasm"/>
    <property type="evidence" value="ECO:0007669"/>
    <property type="project" value="UniProtKB-SubCell"/>
</dbReference>
<dbReference type="InterPro" id="IPR002938">
    <property type="entry name" value="FAD-bd"/>
</dbReference>
<dbReference type="EC" id="1.14.13.-" evidence="5"/>
<evidence type="ECO:0000256" key="1">
    <source>
        <dbReference type="ARBA" id="ARBA00022630"/>
    </source>
</evidence>
<dbReference type="InterPro" id="IPR036188">
    <property type="entry name" value="FAD/NAD-bd_sf"/>
</dbReference>
<dbReference type="RefSeq" id="WP_184422995.1">
    <property type="nucleotide sequence ID" value="NZ_JACHNK010000011.1"/>
</dbReference>
<keyword evidence="1 5" id="KW-0285">Flavoprotein</keyword>
<keyword evidence="2 5" id="KW-0274">FAD</keyword>
<evidence type="ECO:0000256" key="2">
    <source>
        <dbReference type="ARBA" id="ARBA00022827"/>
    </source>
</evidence>
<feature type="binding site" evidence="5">
    <location>
        <position position="51"/>
    </location>
    <ligand>
        <name>NADPH</name>
        <dbReference type="ChEBI" id="CHEBI:57783"/>
    </ligand>
</feature>
<dbReference type="PANTHER" id="PTHR46972">
    <property type="entry name" value="MONOOXYGENASE ASQM-RELATED"/>
    <property type="match status" value="1"/>
</dbReference>
<dbReference type="Pfam" id="PF01494">
    <property type="entry name" value="FAD_binding_3"/>
    <property type="match status" value="1"/>
</dbReference>
<keyword evidence="3 5" id="KW-0560">Oxidoreductase</keyword>
<dbReference type="HAMAP" id="MF_00845">
    <property type="entry name" value="TetX_monooxygenase"/>
    <property type="match status" value="1"/>
</dbReference>
<comment type="caution">
    <text evidence="7">The sequence shown here is derived from an EMBL/GenBank/DDBJ whole genome shotgun (WGS) entry which is preliminary data.</text>
</comment>
<evidence type="ECO:0000256" key="5">
    <source>
        <dbReference type="HAMAP-Rule" id="MF_00845"/>
    </source>
</evidence>
<sequence>MTANNTNPRPSSTDQIAIVGAGLGGLTLARVLHINGISATIYEAEASRDARSQGGLLDIHEWNGQLGLTAAGLYDAFLSLVLPGEDAKRVSDKHGTILFDRQRSVGSLRPEVDRSALRRLLIDSLPSDAIHWGRKLIRAARNADGALALTFADGSSITADLVVGADGAWSKVRPLLSTATPAYVGTTFIETSLTDASNKCPASAKMVGRGTLMAIAPGQGIFTHRYADGALRSYIALTKPEAWFRELDFGRPTAAMRRIAKEFEDWAPALLAMITHTDSAPIIRPIYALPIEHAWARTPGVTLVGDAAHLMSPFAGEGANLAIYDGAELARSLIENPGQIEAALSAYENALFPRSTALAEQSASNHAQFFGFNSPASVVNLFSAHQV</sequence>
<dbReference type="InterPro" id="IPR043683">
    <property type="entry name" value="TetX_monooxygenase"/>
</dbReference>
<evidence type="ECO:0000313" key="8">
    <source>
        <dbReference type="Proteomes" id="UP000576603"/>
    </source>
</evidence>
<feature type="binding site" evidence="5">
    <location>
        <position position="58"/>
    </location>
    <ligand>
        <name>FAD</name>
        <dbReference type="ChEBI" id="CHEBI:57692"/>
    </ligand>
</feature>
<dbReference type="GO" id="GO:0046677">
    <property type="term" value="P:response to antibiotic"/>
    <property type="evidence" value="ECO:0007669"/>
    <property type="project" value="InterPro"/>
</dbReference>
<reference evidence="7 8" key="1">
    <citation type="submission" date="2020-08" db="EMBL/GenBank/DDBJ databases">
        <title>Studying the diversity of plant-associated saprophytic bacteria and their role in host health and plant-pathogen interactions.</title>
        <authorList>
            <person name="Potnis N."/>
        </authorList>
    </citation>
    <scope>NUCLEOTIDE SEQUENCE [LARGE SCALE GENOMIC DNA]</scope>
    <source>
        <strain evidence="7 8">CFBP 7922</strain>
    </source>
</reference>
<dbReference type="Gene3D" id="3.50.50.60">
    <property type="entry name" value="FAD/NAD(P)-binding domain"/>
    <property type="match status" value="1"/>
</dbReference>
<organism evidence="7 8">
    <name type="scientific">Xanthomonas euvesicatoria</name>
    <dbReference type="NCBI Taxonomy" id="456327"/>
    <lineage>
        <taxon>Bacteria</taxon>
        <taxon>Pseudomonadati</taxon>
        <taxon>Pseudomonadota</taxon>
        <taxon>Gammaproteobacteria</taxon>
        <taxon>Lysobacterales</taxon>
        <taxon>Lysobacteraceae</taxon>
        <taxon>Xanthomonas</taxon>
    </lineage>
</organism>
<evidence type="ECO:0000256" key="4">
    <source>
        <dbReference type="ARBA" id="ARBA00023033"/>
    </source>
</evidence>
<comment type="catalytic activity">
    <reaction evidence="5">
        <text>a tetracycline + NADPH + O2 + H(+) = an 11a-hydroxytetracycline + NADP(+) + H2O</text>
        <dbReference type="Rhea" id="RHEA:61444"/>
        <dbReference type="ChEBI" id="CHEBI:15377"/>
        <dbReference type="ChEBI" id="CHEBI:15378"/>
        <dbReference type="ChEBI" id="CHEBI:15379"/>
        <dbReference type="ChEBI" id="CHEBI:57783"/>
        <dbReference type="ChEBI" id="CHEBI:58349"/>
        <dbReference type="ChEBI" id="CHEBI:144644"/>
        <dbReference type="ChEBI" id="CHEBI:144645"/>
    </reaction>
</comment>
<dbReference type="AlphaFoldDB" id="A0AAW3U9K9"/>
<evidence type="ECO:0000313" key="7">
    <source>
        <dbReference type="EMBL" id="MBB4725592.1"/>
    </source>
</evidence>
<dbReference type="SUPFAM" id="SSF51905">
    <property type="entry name" value="FAD/NAD(P)-binding domain"/>
    <property type="match status" value="1"/>
</dbReference>
<comment type="domain">
    <text evidence="5">Consists of an N-terminal FAD-binding domain with a Rossman fold and a C-terminal substrate-binding domain.</text>
</comment>
<keyword evidence="5" id="KW-0547">Nucleotide-binding</keyword>
<dbReference type="GO" id="GO:0071949">
    <property type="term" value="F:FAD binding"/>
    <property type="evidence" value="ECO:0007669"/>
    <property type="project" value="InterPro"/>
</dbReference>
<comment type="subcellular location">
    <subcellularLocation>
        <location evidence="5">Cytoplasm</location>
    </subcellularLocation>
</comment>
<comment type="subunit">
    <text evidence="5">Monomer.</text>
</comment>
<protein>
    <recommendedName>
        <fullName evidence="5">Flavin-dependent monooxygenase</fullName>
    </recommendedName>
    <alternativeName>
        <fullName evidence="5">TetX monooxygenase</fullName>
        <shortName evidence="5">TetX</shortName>
        <ecNumber evidence="5">1.14.13.-</ecNumber>
    </alternativeName>
</protein>
<evidence type="ECO:0000259" key="6">
    <source>
        <dbReference type="Pfam" id="PF01494"/>
    </source>
</evidence>
<comment type="function">
    <text evidence="5">An FAD-requiring monooxygenase active on some tetracycline antibiotic derivatives, which leads to their inactivation. Hydroxylates carbon 11a of tetracycline and some analogs.</text>
</comment>
<name>A0AAW3U9K9_XANEU</name>
<evidence type="ECO:0000256" key="3">
    <source>
        <dbReference type="ARBA" id="ARBA00023002"/>
    </source>
</evidence>
<comment type="similarity">
    <text evidence="5">Belongs to the aromatic-ring hydroxylase family. TetX subfamily.</text>
</comment>
<accession>A0AAW3U9K9</accession>
<dbReference type="GO" id="GO:0004497">
    <property type="term" value="F:monooxygenase activity"/>
    <property type="evidence" value="ECO:0007669"/>
    <property type="project" value="UniProtKB-UniRule"/>
</dbReference>
<keyword evidence="5" id="KW-0521">NADP</keyword>
<feature type="binding site" evidence="5">
    <location>
        <position position="306"/>
    </location>
    <ligand>
        <name>FAD</name>
        <dbReference type="ChEBI" id="CHEBI:57692"/>
    </ligand>
</feature>